<dbReference type="GO" id="GO:0061630">
    <property type="term" value="F:ubiquitin protein ligase activity"/>
    <property type="evidence" value="ECO:0007669"/>
    <property type="project" value="UniProtKB-EC"/>
</dbReference>
<keyword evidence="7" id="KW-0862">Zinc</keyword>
<dbReference type="Proteomes" id="UP001632038">
    <property type="component" value="Unassembled WGS sequence"/>
</dbReference>
<evidence type="ECO:0000256" key="7">
    <source>
        <dbReference type="ARBA" id="ARBA00022833"/>
    </source>
</evidence>
<evidence type="ECO:0000256" key="4">
    <source>
        <dbReference type="ARBA" id="ARBA00022723"/>
    </source>
</evidence>
<dbReference type="AlphaFoldDB" id="A0ABD3BPQ7"/>
<name>A0ABD3BPQ7_9LAMI</name>
<keyword evidence="5 8" id="KW-0863">Zinc-finger</keyword>
<dbReference type="EC" id="2.3.2.27" evidence="2"/>
<dbReference type="PANTHER" id="PTHR46463:SF89">
    <property type="entry name" value="E3 UBIQUITIN-PROTEIN LIGASE RHB1A-RELATED"/>
    <property type="match status" value="1"/>
</dbReference>
<gene>
    <name evidence="11" type="ORF">CASFOL_036837</name>
</gene>
<feature type="domain" description="RING-type" evidence="10">
    <location>
        <begin position="120"/>
        <end position="157"/>
    </location>
</feature>
<protein>
    <recommendedName>
        <fullName evidence="2">RING-type E3 ubiquitin transferase</fullName>
        <ecNumber evidence="2">2.3.2.27</ecNumber>
    </recommendedName>
</protein>
<dbReference type="InterPro" id="IPR001841">
    <property type="entry name" value="Znf_RING"/>
</dbReference>
<evidence type="ECO:0000256" key="2">
    <source>
        <dbReference type="ARBA" id="ARBA00012483"/>
    </source>
</evidence>
<evidence type="ECO:0000256" key="6">
    <source>
        <dbReference type="ARBA" id="ARBA00022786"/>
    </source>
</evidence>
<sequence>MGGCCCCCAHNHTEINRSAPFLQVQRPVSDEREPFSSHHGLLVDTYLDTSFLDTYQPPPAPIPYETYVDPNTSSTIETKVKNIESDEHEEIEASNESEDERSKKSSKPVNSSPEDEDDFCPICLEEYDAENPKIITKCYHHFHLACILEWMERSNTCAEMFISPDEGG</sequence>
<dbReference type="SMART" id="SM00184">
    <property type="entry name" value="RING"/>
    <property type="match status" value="1"/>
</dbReference>
<accession>A0ABD3BPQ7</accession>
<evidence type="ECO:0000259" key="10">
    <source>
        <dbReference type="PROSITE" id="PS50089"/>
    </source>
</evidence>
<keyword evidence="12" id="KW-1185">Reference proteome</keyword>
<dbReference type="InterPro" id="IPR013083">
    <property type="entry name" value="Znf_RING/FYVE/PHD"/>
</dbReference>
<proteinExistence type="predicted"/>
<evidence type="ECO:0000256" key="1">
    <source>
        <dbReference type="ARBA" id="ARBA00000900"/>
    </source>
</evidence>
<feature type="region of interest" description="Disordered" evidence="9">
    <location>
        <begin position="81"/>
        <end position="116"/>
    </location>
</feature>
<evidence type="ECO:0000256" key="9">
    <source>
        <dbReference type="SAM" id="MobiDB-lite"/>
    </source>
</evidence>
<keyword evidence="3" id="KW-0808">Transferase</keyword>
<dbReference type="PANTHER" id="PTHR46463">
    <property type="entry name" value="ZINC FINGER, RING/FYVE/PHD-TYPE"/>
    <property type="match status" value="1"/>
</dbReference>
<dbReference type="Gene3D" id="3.30.40.10">
    <property type="entry name" value="Zinc/RING finger domain, C3HC4 (zinc finger)"/>
    <property type="match status" value="1"/>
</dbReference>
<evidence type="ECO:0000313" key="11">
    <source>
        <dbReference type="EMBL" id="KAL3619267.1"/>
    </source>
</evidence>
<reference evidence="12" key="1">
    <citation type="journal article" date="2024" name="IScience">
        <title>Strigolactones Initiate the Formation of Haustorium-like Structures in Castilleja.</title>
        <authorList>
            <person name="Buerger M."/>
            <person name="Peterson D."/>
            <person name="Chory J."/>
        </authorList>
    </citation>
    <scope>NUCLEOTIDE SEQUENCE [LARGE SCALE GENOMIC DNA]</scope>
</reference>
<feature type="compositionally biased region" description="Acidic residues" evidence="9">
    <location>
        <begin position="86"/>
        <end position="99"/>
    </location>
</feature>
<organism evidence="11 12">
    <name type="scientific">Castilleja foliolosa</name>
    <dbReference type="NCBI Taxonomy" id="1961234"/>
    <lineage>
        <taxon>Eukaryota</taxon>
        <taxon>Viridiplantae</taxon>
        <taxon>Streptophyta</taxon>
        <taxon>Embryophyta</taxon>
        <taxon>Tracheophyta</taxon>
        <taxon>Spermatophyta</taxon>
        <taxon>Magnoliopsida</taxon>
        <taxon>eudicotyledons</taxon>
        <taxon>Gunneridae</taxon>
        <taxon>Pentapetalae</taxon>
        <taxon>asterids</taxon>
        <taxon>lamiids</taxon>
        <taxon>Lamiales</taxon>
        <taxon>Orobanchaceae</taxon>
        <taxon>Pedicularideae</taxon>
        <taxon>Castillejinae</taxon>
        <taxon>Castilleja</taxon>
    </lineage>
</organism>
<evidence type="ECO:0000313" key="12">
    <source>
        <dbReference type="Proteomes" id="UP001632038"/>
    </source>
</evidence>
<comment type="catalytic activity">
    <reaction evidence="1">
        <text>S-ubiquitinyl-[E2 ubiquitin-conjugating enzyme]-L-cysteine + [acceptor protein]-L-lysine = [E2 ubiquitin-conjugating enzyme]-L-cysteine + N(6)-ubiquitinyl-[acceptor protein]-L-lysine.</text>
        <dbReference type="EC" id="2.3.2.27"/>
    </reaction>
</comment>
<dbReference type="GO" id="GO:0008270">
    <property type="term" value="F:zinc ion binding"/>
    <property type="evidence" value="ECO:0007669"/>
    <property type="project" value="UniProtKB-KW"/>
</dbReference>
<evidence type="ECO:0000256" key="3">
    <source>
        <dbReference type="ARBA" id="ARBA00022679"/>
    </source>
</evidence>
<dbReference type="PROSITE" id="PS50089">
    <property type="entry name" value="ZF_RING_2"/>
    <property type="match status" value="1"/>
</dbReference>
<dbReference type="Pfam" id="PF13639">
    <property type="entry name" value="zf-RING_2"/>
    <property type="match status" value="1"/>
</dbReference>
<evidence type="ECO:0000256" key="8">
    <source>
        <dbReference type="PROSITE-ProRule" id="PRU00175"/>
    </source>
</evidence>
<keyword evidence="6" id="KW-0833">Ubl conjugation pathway</keyword>
<keyword evidence="4" id="KW-0479">Metal-binding</keyword>
<dbReference type="SUPFAM" id="SSF57850">
    <property type="entry name" value="RING/U-box"/>
    <property type="match status" value="1"/>
</dbReference>
<dbReference type="EMBL" id="JAVIJP010000069">
    <property type="protein sequence ID" value="KAL3619267.1"/>
    <property type="molecule type" value="Genomic_DNA"/>
</dbReference>
<comment type="caution">
    <text evidence="11">The sequence shown here is derived from an EMBL/GenBank/DDBJ whole genome shotgun (WGS) entry which is preliminary data.</text>
</comment>
<evidence type="ECO:0000256" key="5">
    <source>
        <dbReference type="ARBA" id="ARBA00022771"/>
    </source>
</evidence>